<evidence type="ECO:0000256" key="2">
    <source>
        <dbReference type="ARBA" id="ARBA00008150"/>
    </source>
</evidence>
<evidence type="ECO:0000256" key="3">
    <source>
        <dbReference type="ARBA" id="ARBA00022729"/>
    </source>
</evidence>
<name>A0A1F6UY09_9PROT</name>
<dbReference type="PANTHER" id="PTHR38782">
    <property type="match status" value="1"/>
</dbReference>
<accession>A0A1F6UY09</accession>
<dbReference type="CDD" id="cd16327">
    <property type="entry name" value="RseB"/>
    <property type="match status" value="1"/>
</dbReference>
<evidence type="ECO:0000256" key="1">
    <source>
        <dbReference type="ARBA" id="ARBA00004418"/>
    </source>
</evidence>
<comment type="similarity">
    <text evidence="2">Belongs to the RseB family.</text>
</comment>
<dbReference type="InterPro" id="IPR005588">
    <property type="entry name" value="MucB_RseB"/>
</dbReference>
<dbReference type="InterPro" id="IPR038484">
    <property type="entry name" value="MucB/RseB_C_sf"/>
</dbReference>
<evidence type="ECO:0000313" key="8">
    <source>
        <dbReference type="EMBL" id="OGI62300.1"/>
    </source>
</evidence>
<dbReference type="PIRSF" id="PIRSF005427">
    <property type="entry name" value="RseB"/>
    <property type="match status" value="1"/>
</dbReference>
<feature type="chain" id="PRO_5009527078" description="Transcriptional regulator" evidence="5">
    <location>
        <begin position="23"/>
        <end position="324"/>
    </location>
</feature>
<feature type="signal peptide" evidence="5">
    <location>
        <begin position="1"/>
        <end position="22"/>
    </location>
</feature>
<feature type="domain" description="MucB/RseB C-terminal" evidence="7">
    <location>
        <begin position="223"/>
        <end position="318"/>
    </location>
</feature>
<gene>
    <name evidence="8" type="ORF">A2W18_03965</name>
</gene>
<evidence type="ECO:0008006" key="10">
    <source>
        <dbReference type="Google" id="ProtNLM"/>
    </source>
</evidence>
<feature type="domain" description="MucB/RseB N-terminal" evidence="6">
    <location>
        <begin position="26"/>
        <end position="199"/>
    </location>
</feature>
<proteinExistence type="inferred from homology"/>
<keyword evidence="3 5" id="KW-0732">Signal</keyword>
<dbReference type="InterPro" id="IPR033436">
    <property type="entry name" value="MucB/RseB_C"/>
</dbReference>
<comment type="subcellular location">
    <subcellularLocation>
        <location evidence="1">Periplasm</location>
    </subcellularLocation>
</comment>
<organism evidence="8 9">
    <name type="scientific">Candidatus Muproteobacteria bacterium RBG_16_60_9</name>
    <dbReference type="NCBI Taxonomy" id="1817755"/>
    <lineage>
        <taxon>Bacteria</taxon>
        <taxon>Pseudomonadati</taxon>
        <taxon>Pseudomonadota</taxon>
        <taxon>Candidatus Muproteobacteria</taxon>
    </lineage>
</organism>
<dbReference type="Gene3D" id="3.30.200.100">
    <property type="entry name" value="MucB/RseB, C-terminal domain"/>
    <property type="match status" value="1"/>
</dbReference>
<evidence type="ECO:0000256" key="4">
    <source>
        <dbReference type="ARBA" id="ARBA00022764"/>
    </source>
</evidence>
<evidence type="ECO:0000256" key="5">
    <source>
        <dbReference type="SAM" id="SignalP"/>
    </source>
</evidence>
<dbReference type="GO" id="GO:0030288">
    <property type="term" value="C:outer membrane-bounded periplasmic space"/>
    <property type="evidence" value="ECO:0007669"/>
    <property type="project" value="TreeGrafter"/>
</dbReference>
<evidence type="ECO:0000313" key="9">
    <source>
        <dbReference type="Proteomes" id="UP000179076"/>
    </source>
</evidence>
<protein>
    <recommendedName>
        <fullName evidence="10">Transcriptional regulator</fullName>
    </recommendedName>
</protein>
<reference evidence="8 9" key="1">
    <citation type="journal article" date="2016" name="Nat. Commun.">
        <title>Thousands of microbial genomes shed light on interconnected biogeochemical processes in an aquifer system.</title>
        <authorList>
            <person name="Anantharaman K."/>
            <person name="Brown C.T."/>
            <person name="Hug L.A."/>
            <person name="Sharon I."/>
            <person name="Castelle C.J."/>
            <person name="Probst A.J."/>
            <person name="Thomas B.C."/>
            <person name="Singh A."/>
            <person name="Wilkins M.J."/>
            <person name="Karaoz U."/>
            <person name="Brodie E.L."/>
            <person name="Williams K.H."/>
            <person name="Hubbard S.S."/>
            <person name="Banfield J.F."/>
        </authorList>
    </citation>
    <scope>NUCLEOTIDE SEQUENCE [LARGE SCALE GENOMIC DNA]</scope>
</reference>
<evidence type="ECO:0000259" key="7">
    <source>
        <dbReference type="Pfam" id="PF17188"/>
    </source>
</evidence>
<dbReference type="Pfam" id="PF03888">
    <property type="entry name" value="MucB_RseB"/>
    <property type="match status" value="1"/>
</dbReference>
<keyword evidence="4" id="KW-0574">Periplasm</keyword>
<dbReference type="Gene3D" id="2.50.20.10">
    <property type="entry name" value="Lipoprotein localisation LolA/LolB/LppX"/>
    <property type="match status" value="1"/>
</dbReference>
<dbReference type="PANTHER" id="PTHR38782:SF1">
    <property type="entry name" value="SIGMA-E FACTOR REGULATORY PROTEIN RSEB"/>
    <property type="match status" value="1"/>
</dbReference>
<dbReference type="EMBL" id="MFSP01000180">
    <property type="protein sequence ID" value="OGI62300.1"/>
    <property type="molecule type" value="Genomic_DNA"/>
</dbReference>
<dbReference type="GO" id="GO:0032885">
    <property type="term" value="P:regulation of polysaccharide biosynthetic process"/>
    <property type="evidence" value="ECO:0007669"/>
    <property type="project" value="TreeGrafter"/>
</dbReference>
<dbReference type="InterPro" id="IPR033434">
    <property type="entry name" value="MucB/RseB_N"/>
</dbReference>
<evidence type="ECO:0000259" key="6">
    <source>
        <dbReference type="Pfam" id="PF03888"/>
    </source>
</evidence>
<comment type="caution">
    <text evidence="8">The sequence shown here is derived from an EMBL/GenBank/DDBJ whole genome shotgun (WGS) entry which is preliminary data.</text>
</comment>
<sequence length="324" mass="36341">MTRLQRLIPASVFCFVVVPAYAADTAQDWLLRIHRAPQVLNYEGTFVYQHGGRLDTMRIFHRAVDGAVTERLVSLTGPAREVIRTDQEVRCYLPDQKAIFIEQRRLGRNPFLGIVPDRLPDLEQNYAIQLGGKARITGRAAQQLAIRARDDYRYGYRLWADQETGLLLKAELMSDSGKKLEQFMFTQLNIGGAILDSMLVAHTSADGMAWYRDNEVTDGGPTRSWRAARLPSGFKLFSNVLRRLPRDERIVRQLVYTDSLAAVSVFIESADVAKSDDMVEGPTSMGALNALGKILDRHHVTVVGEVPVKTILMISDSLVPESRP</sequence>
<dbReference type="GO" id="GO:0045152">
    <property type="term" value="F:antisigma factor binding"/>
    <property type="evidence" value="ECO:0007669"/>
    <property type="project" value="TreeGrafter"/>
</dbReference>
<dbReference type="Proteomes" id="UP000179076">
    <property type="component" value="Unassembled WGS sequence"/>
</dbReference>
<dbReference type="AlphaFoldDB" id="A0A1F6UY09"/>
<dbReference type="Pfam" id="PF17188">
    <property type="entry name" value="MucB_RseB_C"/>
    <property type="match status" value="1"/>
</dbReference>